<feature type="compositionally biased region" description="Polar residues" evidence="1">
    <location>
        <begin position="1"/>
        <end position="16"/>
    </location>
</feature>
<dbReference type="EMBL" id="LZYO01000180">
    <property type="protein sequence ID" value="ODH26630.1"/>
    <property type="molecule type" value="Genomic_DNA"/>
</dbReference>
<feature type="compositionally biased region" description="Polar residues" evidence="1">
    <location>
        <begin position="23"/>
        <end position="32"/>
    </location>
</feature>
<feature type="region of interest" description="Disordered" evidence="1">
    <location>
        <begin position="1"/>
        <end position="66"/>
    </location>
</feature>
<dbReference type="Proteomes" id="UP000242814">
    <property type="component" value="Unassembled WGS sequence"/>
</dbReference>
<comment type="caution">
    <text evidence="2">The sequence shown here is derived from an EMBL/GenBank/DDBJ whole genome shotgun (WGS) entry which is preliminary data.</text>
</comment>
<sequence>MSNENNGMQRGPVSSSADRRTDIASQQEVGETYSRDSANKSPTSPRPKEGRVVSTHQYVDDIDDTGDPHCGDAVSKECFIAGHFDWCLTHQHIANYTEAGKRCLHADANGYNCAIEYGEFLEEDESDSESAEPAEDQTANNGKPSK</sequence>
<name>A0A1D2JD68_PARBR</name>
<accession>A0A1D2JD68</accession>
<feature type="compositionally biased region" description="Acidic residues" evidence="1">
    <location>
        <begin position="122"/>
        <end position="135"/>
    </location>
</feature>
<protein>
    <submittedName>
        <fullName evidence="2">Uncharacterized protein</fullName>
    </submittedName>
</protein>
<evidence type="ECO:0000313" key="3">
    <source>
        <dbReference type="Proteomes" id="UP000242814"/>
    </source>
</evidence>
<proteinExistence type="predicted"/>
<organism evidence="2 3">
    <name type="scientific">Paracoccidioides brasiliensis</name>
    <dbReference type="NCBI Taxonomy" id="121759"/>
    <lineage>
        <taxon>Eukaryota</taxon>
        <taxon>Fungi</taxon>
        <taxon>Dikarya</taxon>
        <taxon>Ascomycota</taxon>
        <taxon>Pezizomycotina</taxon>
        <taxon>Eurotiomycetes</taxon>
        <taxon>Eurotiomycetidae</taxon>
        <taxon>Onygenales</taxon>
        <taxon>Ajellomycetaceae</taxon>
        <taxon>Paracoccidioides</taxon>
    </lineage>
</organism>
<evidence type="ECO:0000256" key="1">
    <source>
        <dbReference type="SAM" id="MobiDB-lite"/>
    </source>
</evidence>
<gene>
    <name evidence="2" type="ORF">ACO22_04507</name>
</gene>
<feature type="compositionally biased region" description="Polar residues" evidence="1">
    <location>
        <begin position="137"/>
        <end position="146"/>
    </location>
</feature>
<evidence type="ECO:0000313" key="2">
    <source>
        <dbReference type="EMBL" id="ODH26630.1"/>
    </source>
</evidence>
<dbReference type="VEuPathDB" id="FungiDB:PABG_03475"/>
<feature type="region of interest" description="Disordered" evidence="1">
    <location>
        <begin position="122"/>
        <end position="146"/>
    </location>
</feature>
<dbReference type="AlphaFoldDB" id="A0A1D2JD68"/>
<reference evidence="2 3" key="1">
    <citation type="submission" date="2016-06" db="EMBL/GenBank/DDBJ databases">
        <authorList>
            <person name="Kjaerup R.B."/>
            <person name="Dalgaard T.S."/>
            <person name="Juul-Madsen H.R."/>
        </authorList>
    </citation>
    <scope>NUCLEOTIDE SEQUENCE [LARGE SCALE GENOMIC DNA]</scope>
    <source>
        <strain evidence="2 3">Pb300</strain>
    </source>
</reference>
<dbReference type="VEuPathDB" id="FungiDB:PADG_02043"/>